<dbReference type="EMBL" id="CP064782">
    <property type="protein sequence ID" value="QWT48277.1"/>
    <property type="molecule type" value="Genomic_DNA"/>
</dbReference>
<protein>
    <recommendedName>
        <fullName evidence="3">histidine kinase</fullName>
        <ecNumber evidence="3">2.7.13.3</ecNumber>
    </recommendedName>
</protein>
<dbReference type="SMART" id="SM00086">
    <property type="entry name" value="PAC"/>
    <property type="match status" value="2"/>
</dbReference>
<organism evidence="11 12">
    <name type="scientific">Azospira inquinata</name>
    <dbReference type="NCBI Taxonomy" id="2785627"/>
    <lineage>
        <taxon>Bacteria</taxon>
        <taxon>Pseudomonadati</taxon>
        <taxon>Pseudomonadota</taxon>
        <taxon>Betaproteobacteria</taxon>
        <taxon>Rhodocyclales</taxon>
        <taxon>Rhodocyclaceae</taxon>
        <taxon>Azospira</taxon>
    </lineage>
</organism>
<name>A0A975SL04_9RHOO</name>
<evidence type="ECO:0000256" key="6">
    <source>
        <dbReference type="ARBA" id="ARBA00022777"/>
    </source>
</evidence>
<keyword evidence="7" id="KW-0472">Membrane</keyword>
<dbReference type="InterPro" id="IPR005467">
    <property type="entry name" value="His_kinase_dom"/>
</dbReference>
<evidence type="ECO:0000259" key="9">
    <source>
        <dbReference type="PROSITE" id="PS50112"/>
    </source>
</evidence>
<dbReference type="Proteomes" id="UP000683428">
    <property type="component" value="Chromosome"/>
</dbReference>
<evidence type="ECO:0000256" key="5">
    <source>
        <dbReference type="ARBA" id="ARBA00022679"/>
    </source>
</evidence>
<dbReference type="Pfam" id="PF02518">
    <property type="entry name" value="HATPase_c"/>
    <property type="match status" value="1"/>
</dbReference>
<dbReference type="CDD" id="cd00130">
    <property type="entry name" value="PAS"/>
    <property type="match status" value="2"/>
</dbReference>
<dbReference type="PROSITE" id="PS50109">
    <property type="entry name" value="HIS_KIN"/>
    <property type="match status" value="1"/>
</dbReference>
<dbReference type="FunFam" id="1.10.287.130:FF:000070">
    <property type="entry name" value="Histidine kinase sensor protein"/>
    <property type="match status" value="1"/>
</dbReference>
<keyword evidence="6" id="KW-0418">Kinase</keyword>
<dbReference type="Pfam" id="PF00512">
    <property type="entry name" value="HisKA"/>
    <property type="match status" value="1"/>
</dbReference>
<dbReference type="PROSITE" id="PS50112">
    <property type="entry name" value="PAS"/>
    <property type="match status" value="1"/>
</dbReference>
<dbReference type="InterPro" id="IPR000700">
    <property type="entry name" value="PAS-assoc_C"/>
</dbReference>
<dbReference type="SMART" id="SM00065">
    <property type="entry name" value="GAF"/>
    <property type="match status" value="1"/>
</dbReference>
<keyword evidence="7" id="KW-1133">Transmembrane helix</keyword>
<feature type="domain" description="PAS" evidence="9">
    <location>
        <begin position="456"/>
        <end position="501"/>
    </location>
</feature>
<dbReference type="KEGG" id="aiq:Azoinq_10420"/>
<dbReference type="InterPro" id="IPR000014">
    <property type="entry name" value="PAS"/>
</dbReference>
<keyword evidence="4" id="KW-0597">Phosphoprotein</keyword>
<dbReference type="CDD" id="cd01007">
    <property type="entry name" value="PBP2_BvgS_HisK_like"/>
    <property type="match status" value="1"/>
</dbReference>
<dbReference type="CDD" id="cd00082">
    <property type="entry name" value="HisKA"/>
    <property type="match status" value="1"/>
</dbReference>
<dbReference type="GO" id="GO:0000156">
    <property type="term" value="F:phosphorelay response regulator activity"/>
    <property type="evidence" value="ECO:0007669"/>
    <property type="project" value="TreeGrafter"/>
</dbReference>
<feature type="transmembrane region" description="Helical" evidence="7">
    <location>
        <begin position="276"/>
        <end position="298"/>
    </location>
</feature>
<comment type="subcellular location">
    <subcellularLocation>
        <location evidence="2">Cell inner membrane</location>
        <topology evidence="2">Multi-pass membrane protein</topology>
    </subcellularLocation>
</comment>
<evidence type="ECO:0000313" key="12">
    <source>
        <dbReference type="Proteomes" id="UP000683428"/>
    </source>
</evidence>
<feature type="domain" description="Histidine kinase" evidence="8">
    <location>
        <begin position="768"/>
        <end position="982"/>
    </location>
</feature>
<dbReference type="Pfam" id="PF08448">
    <property type="entry name" value="PAS_4"/>
    <property type="match status" value="2"/>
</dbReference>
<dbReference type="InterPro" id="IPR003661">
    <property type="entry name" value="HisK_dim/P_dom"/>
</dbReference>
<dbReference type="RefSeq" id="WP_216129336.1">
    <property type="nucleotide sequence ID" value="NZ_CP064782.1"/>
</dbReference>
<evidence type="ECO:0000256" key="3">
    <source>
        <dbReference type="ARBA" id="ARBA00012438"/>
    </source>
</evidence>
<dbReference type="SMART" id="SM00062">
    <property type="entry name" value="PBPb"/>
    <property type="match status" value="1"/>
</dbReference>
<feature type="domain" description="PAC" evidence="10">
    <location>
        <begin position="528"/>
        <end position="584"/>
    </location>
</feature>
<dbReference type="Pfam" id="PF00497">
    <property type="entry name" value="SBP_bac_3"/>
    <property type="match status" value="1"/>
</dbReference>
<dbReference type="EC" id="2.7.13.3" evidence="3"/>
<sequence>MRRWAPLIRWGMGPWVVLLLLCWSLGAQALSLSPGQSQWLKDHPVLRLGVTDLPPLLLRDKAAGRYVGLSMDLLRALETRLGVRFQPVYYANLQEQMEGARKREVDVLAAVVPSRERSAYLNFTDPYVNLDNKILVRRDSGLRDLTLAQLRGRKISLLAGSSTEERLRRLGYGPSLVPAPDAVSTLTKLAFGEVDVAILDLARASYFIQQEGLSTLEIGGSAELPVVFALGSRNDWPELSPILQRALDDFPDQDRQVIQNRWLNLGGVDRETVERWWLWGGTAFAGVLLLLGLILLWNRTLRHQVETRTRELHARMADQERVDQELRESEARFRDLVELSSDWWWEQDAQLRFSFLSDNSRLKGQVPIDYYLGKTRGELGVQGVTGEELARHEADLAARRPFVDFTYRFRGQDGAYHWYSVSGRPLLDREGNFFGYRGVARDITGEREAQLALAASERQLRGLLDSTESFLGLLDPSGVILEANRSFLAGNGLDRAQTVGRRAWEVGWWSQVSASAERLRQGVERAAAGETVRYVAEFPDLQGNPGWLDFSLTPVRNEAGQVTCIIPEGRDVTERHRVQLALELLVKNTATVSGEAFLRSLVGNLADLFNARAVFVSRLGDEPDRVRTLAYWCDGMVQDNLVLDTSASPCQAVLEEGPLLVADGVLERYPHSAFLSSLEARSYLGAPILGTDQRPLGVLAVIDDRPLALASDFLPLLGLFALRAGMEMGRMDHDEAIRSLNGELERRVAERTRQLESANQELEAFSYSVSHDLRAPLRHVAGFVELLGDDRGNRLTGESLRYLGIITDAARRMGELIDGLLAFSRIGRAQLHPGPVDVNKLVAEVRDELSGEAQAGEVVWQVSDLPQVWADRTLLRQIWTNLLANALKYSKNRSPARLWVDAMPGEKEWVFRVQDNGVGFNMKYVAKLFGVFQRLHSSVDFEGNGIGLANVRRMVERHGGRVWAEGAPDQGASFYFSLPRRPEAEEA</sequence>
<dbReference type="AlphaFoldDB" id="A0A975SL04"/>
<keyword evidence="5" id="KW-0808">Transferase</keyword>
<dbReference type="Pfam" id="PF01590">
    <property type="entry name" value="GAF"/>
    <property type="match status" value="1"/>
</dbReference>
<gene>
    <name evidence="11" type="ORF">Azoinq_10420</name>
</gene>
<dbReference type="GO" id="GO:0005886">
    <property type="term" value="C:plasma membrane"/>
    <property type="evidence" value="ECO:0007669"/>
    <property type="project" value="UniProtKB-SubCell"/>
</dbReference>
<dbReference type="InterPro" id="IPR050351">
    <property type="entry name" value="BphY/WalK/GraS-like"/>
</dbReference>
<proteinExistence type="predicted"/>
<dbReference type="InterPro" id="IPR013656">
    <property type="entry name" value="PAS_4"/>
</dbReference>
<dbReference type="InterPro" id="IPR001610">
    <property type="entry name" value="PAC"/>
</dbReference>
<evidence type="ECO:0000259" key="8">
    <source>
        <dbReference type="PROSITE" id="PS50109"/>
    </source>
</evidence>
<evidence type="ECO:0000256" key="4">
    <source>
        <dbReference type="ARBA" id="ARBA00022553"/>
    </source>
</evidence>
<dbReference type="FunFam" id="3.30.565.10:FF:000006">
    <property type="entry name" value="Sensor histidine kinase WalK"/>
    <property type="match status" value="1"/>
</dbReference>
<evidence type="ECO:0000259" key="10">
    <source>
        <dbReference type="PROSITE" id="PS50113"/>
    </source>
</evidence>
<dbReference type="InterPro" id="IPR001638">
    <property type="entry name" value="Solute-binding_3/MltF_N"/>
</dbReference>
<evidence type="ECO:0000256" key="2">
    <source>
        <dbReference type="ARBA" id="ARBA00004429"/>
    </source>
</evidence>
<evidence type="ECO:0000256" key="7">
    <source>
        <dbReference type="SAM" id="Phobius"/>
    </source>
</evidence>
<dbReference type="SMART" id="SM00388">
    <property type="entry name" value="HisKA"/>
    <property type="match status" value="1"/>
</dbReference>
<keyword evidence="12" id="KW-1185">Reference proteome</keyword>
<comment type="catalytic activity">
    <reaction evidence="1">
        <text>ATP + protein L-histidine = ADP + protein N-phospho-L-histidine.</text>
        <dbReference type="EC" id="2.7.13.3"/>
    </reaction>
</comment>
<dbReference type="GO" id="GO:0030295">
    <property type="term" value="F:protein kinase activator activity"/>
    <property type="evidence" value="ECO:0007669"/>
    <property type="project" value="TreeGrafter"/>
</dbReference>
<dbReference type="PANTHER" id="PTHR42878:SF15">
    <property type="entry name" value="BACTERIOPHYTOCHROME"/>
    <property type="match status" value="1"/>
</dbReference>
<dbReference type="PROSITE" id="PS50113">
    <property type="entry name" value="PAC"/>
    <property type="match status" value="2"/>
</dbReference>
<dbReference type="InterPro" id="IPR003594">
    <property type="entry name" value="HATPase_dom"/>
</dbReference>
<evidence type="ECO:0000256" key="1">
    <source>
        <dbReference type="ARBA" id="ARBA00000085"/>
    </source>
</evidence>
<dbReference type="GO" id="GO:0000155">
    <property type="term" value="F:phosphorelay sensor kinase activity"/>
    <property type="evidence" value="ECO:0007669"/>
    <property type="project" value="InterPro"/>
</dbReference>
<keyword evidence="7" id="KW-0812">Transmembrane</keyword>
<dbReference type="GO" id="GO:0007234">
    <property type="term" value="P:osmosensory signaling via phosphorelay pathway"/>
    <property type="evidence" value="ECO:0007669"/>
    <property type="project" value="TreeGrafter"/>
</dbReference>
<dbReference type="SMART" id="SM00387">
    <property type="entry name" value="HATPase_c"/>
    <property type="match status" value="1"/>
</dbReference>
<feature type="domain" description="PAC" evidence="10">
    <location>
        <begin position="403"/>
        <end position="455"/>
    </location>
</feature>
<accession>A0A975SL04</accession>
<dbReference type="PANTHER" id="PTHR42878">
    <property type="entry name" value="TWO-COMPONENT HISTIDINE KINASE"/>
    <property type="match status" value="1"/>
</dbReference>
<dbReference type="InterPro" id="IPR003018">
    <property type="entry name" value="GAF"/>
</dbReference>
<reference evidence="11" key="1">
    <citation type="submission" date="2020-11" db="EMBL/GenBank/DDBJ databases">
        <title>Azospira inquinata sp. nov.</title>
        <authorList>
            <person name="Moe W.M."/>
            <person name="Mikes M.C."/>
        </authorList>
    </citation>
    <scope>NUCLEOTIDE SEQUENCE</scope>
    <source>
        <strain evidence="11">Azo-3</strain>
    </source>
</reference>
<dbReference type="NCBIfam" id="TIGR00229">
    <property type="entry name" value="sensory_box"/>
    <property type="match status" value="2"/>
</dbReference>
<evidence type="ECO:0000313" key="11">
    <source>
        <dbReference type="EMBL" id="QWT48277.1"/>
    </source>
</evidence>